<dbReference type="Proteomes" id="UP001234178">
    <property type="component" value="Unassembled WGS sequence"/>
</dbReference>
<gene>
    <name evidence="1" type="ORF">OUZ56_010471</name>
</gene>
<evidence type="ECO:0000313" key="1">
    <source>
        <dbReference type="EMBL" id="KAK4024977.1"/>
    </source>
</evidence>
<protein>
    <submittedName>
        <fullName evidence="1">Uncharacterized protein</fullName>
    </submittedName>
</protein>
<sequence>MFVGSTVVLIARITVSNYQQFDFASVENLCQHICIQPGSMREEWLCCCLHIITPSIDSLKVDEANAV</sequence>
<organism evidence="1 2">
    <name type="scientific">Daphnia magna</name>
    <dbReference type="NCBI Taxonomy" id="35525"/>
    <lineage>
        <taxon>Eukaryota</taxon>
        <taxon>Metazoa</taxon>
        <taxon>Ecdysozoa</taxon>
        <taxon>Arthropoda</taxon>
        <taxon>Crustacea</taxon>
        <taxon>Branchiopoda</taxon>
        <taxon>Diplostraca</taxon>
        <taxon>Cladocera</taxon>
        <taxon>Anomopoda</taxon>
        <taxon>Daphniidae</taxon>
        <taxon>Daphnia</taxon>
    </lineage>
</organism>
<keyword evidence="2" id="KW-1185">Reference proteome</keyword>
<comment type="caution">
    <text evidence="1">The sequence shown here is derived from an EMBL/GenBank/DDBJ whole genome shotgun (WGS) entry which is preliminary data.</text>
</comment>
<proteinExistence type="predicted"/>
<name>A0ABR0AIM9_9CRUS</name>
<dbReference type="EMBL" id="JAOYFB010000037">
    <property type="protein sequence ID" value="KAK4024977.1"/>
    <property type="molecule type" value="Genomic_DNA"/>
</dbReference>
<reference evidence="1 2" key="1">
    <citation type="journal article" date="2023" name="Nucleic Acids Res.">
        <title>The hologenome of Daphnia magna reveals possible DNA methylation and microbiome-mediated evolution of the host genome.</title>
        <authorList>
            <person name="Chaturvedi A."/>
            <person name="Li X."/>
            <person name="Dhandapani V."/>
            <person name="Marshall H."/>
            <person name="Kissane S."/>
            <person name="Cuenca-Cambronero M."/>
            <person name="Asole G."/>
            <person name="Calvet F."/>
            <person name="Ruiz-Romero M."/>
            <person name="Marangio P."/>
            <person name="Guigo R."/>
            <person name="Rago D."/>
            <person name="Mirbahai L."/>
            <person name="Eastwood N."/>
            <person name="Colbourne J.K."/>
            <person name="Zhou J."/>
            <person name="Mallon E."/>
            <person name="Orsini L."/>
        </authorList>
    </citation>
    <scope>NUCLEOTIDE SEQUENCE [LARGE SCALE GENOMIC DNA]</scope>
    <source>
        <strain evidence="1">LRV0_1</strain>
    </source>
</reference>
<evidence type="ECO:0000313" key="2">
    <source>
        <dbReference type="Proteomes" id="UP001234178"/>
    </source>
</evidence>
<accession>A0ABR0AIM9</accession>